<keyword evidence="5" id="KW-0472">Membrane</keyword>
<feature type="repeat" description="WD" evidence="3">
    <location>
        <begin position="916"/>
        <end position="957"/>
    </location>
</feature>
<gene>
    <name evidence="7" type="ORF">Hypma_003935</name>
</gene>
<feature type="repeat" description="WD" evidence="3">
    <location>
        <begin position="873"/>
        <end position="909"/>
    </location>
</feature>
<feature type="transmembrane region" description="Helical" evidence="5">
    <location>
        <begin position="1300"/>
        <end position="1321"/>
    </location>
</feature>
<comment type="caution">
    <text evidence="7">The sequence shown here is derived from an EMBL/GenBank/DDBJ whole genome shotgun (WGS) entry which is preliminary data.</text>
</comment>
<dbReference type="CDD" id="cd00200">
    <property type="entry name" value="WD40"/>
    <property type="match status" value="2"/>
</dbReference>
<feature type="region of interest" description="Disordered" evidence="4">
    <location>
        <begin position="1"/>
        <end position="23"/>
    </location>
</feature>
<keyword evidence="2" id="KW-0677">Repeat</keyword>
<dbReference type="Pfam" id="PF24883">
    <property type="entry name" value="NPHP3_N"/>
    <property type="match status" value="1"/>
</dbReference>
<keyword evidence="8" id="KW-1185">Reference proteome</keyword>
<dbReference type="SUPFAM" id="SSF52540">
    <property type="entry name" value="P-loop containing nucleoside triphosphate hydrolases"/>
    <property type="match status" value="1"/>
</dbReference>
<evidence type="ECO:0000256" key="3">
    <source>
        <dbReference type="PROSITE-ProRule" id="PRU00221"/>
    </source>
</evidence>
<dbReference type="PRINTS" id="PR00320">
    <property type="entry name" value="GPROTEINBRPT"/>
</dbReference>
<evidence type="ECO:0000256" key="2">
    <source>
        <dbReference type="ARBA" id="ARBA00022737"/>
    </source>
</evidence>
<dbReference type="Pfam" id="PF00400">
    <property type="entry name" value="WD40"/>
    <property type="match status" value="8"/>
</dbReference>
<dbReference type="Gene3D" id="2.130.10.10">
    <property type="entry name" value="YVTN repeat-like/Quinoprotein amine dehydrogenase"/>
    <property type="match status" value="5"/>
</dbReference>
<dbReference type="OrthoDB" id="163438at2759"/>
<accession>A0A369J4Y1</accession>
<feature type="compositionally biased region" description="Polar residues" evidence="4">
    <location>
        <begin position="1"/>
        <end position="11"/>
    </location>
</feature>
<name>A0A369J4Y1_HYPMA</name>
<organism evidence="7 8">
    <name type="scientific">Hypsizygus marmoreus</name>
    <name type="common">White beech mushroom</name>
    <name type="synonym">Agaricus marmoreus</name>
    <dbReference type="NCBI Taxonomy" id="39966"/>
    <lineage>
        <taxon>Eukaryota</taxon>
        <taxon>Fungi</taxon>
        <taxon>Dikarya</taxon>
        <taxon>Basidiomycota</taxon>
        <taxon>Agaricomycotina</taxon>
        <taxon>Agaricomycetes</taxon>
        <taxon>Agaricomycetidae</taxon>
        <taxon>Agaricales</taxon>
        <taxon>Tricholomatineae</taxon>
        <taxon>Lyophyllaceae</taxon>
        <taxon>Hypsizygus</taxon>
    </lineage>
</organism>
<feature type="repeat" description="WD" evidence="3">
    <location>
        <begin position="958"/>
        <end position="999"/>
    </location>
</feature>
<feature type="repeat" description="WD" evidence="3">
    <location>
        <begin position="1044"/>
        <end position="1076"/>
    </location>
</feature>
<dbReference type="InterPro" id="IPR015943">
    <property type="entry name" value="WD40/YVTN_repeat-like_dom_sf"/>
</dbReference>
<keyword evidence="5" id="KW-0812">Transmembrane</keyword>
<dbReference type="GO" id="GO:1990234">
    <property type="term" value="C:transferase complex"/>
    <property type="evidence" value="ECO:0007669"/>
    <property type="project" value="UniProtKB-ARBA"/>
</dbReference>
<dbReference type="PROSITE" id="PS00678">
    <property type="entry name" value="WD_REPEATS_1"/>
    <property type="match status" value="5"/>
</dbReference>
<dbReference type="Proteomes" id="UP000076154">
    <property type="component" value="Unassembled WGS sequence"/>
</dbReference>
<evidence type="ECO:0000256" key="5">
    <source>
        <dbReference type="SAM" id="Phobius"/>
    </source>
</evidence>
<dbReference type="SUPFAM" id="SSF50978">
    <property type="entry name" value="WD40 repeat-like"/>
    <property type="match status" value="2"/>
</dbReference>
<dbReference type="InterPro" id="IPR001680">
    <property type="entry name" value="WD40_rpt"/>
</dbReference>
<dbReference type="InterPro" id="IPR056884">
    <property type="entry name" value="NPHP3-like_N"/>
</dbReference>
<dbReference type="PROSITE" id="PS50294">
    <property type="entry name" value="WD_REPEATS_REGION"/>
    <property type="match status" value="7"/>
</dbReference>
<dbReference type="EMBL" id="LUEZ02000143">
    <property type="protein sequence ID" value="RDB15677.1"/>
    <property type="molecule type" value="Genomic_DNA"/>
</dbReference>
<sequence length="1328" mass="146790">MHGDNISSQAAETMGESCRTSSPPPWAEWTLDKEFFDALSQWSAKHPETLLDRVLDNVRNAIDKGQPFLGLIPGNPFPARGLVEALAHLVQLGATVKRAKTDVYDFATEIVRCLLNMKAAFETCKDDNLTWATWRNLGDMRDLINEICIWSNARLKDRRWSRVGHGLTIAKEIDEFRSRITHAQKLFHSLSMINLAEGMDAISRELGVILQRQDALLEEIDKSKQDQADGIRLTSSEMNTYRDDDTRRAFLADKLASHTVANPTYDQQGKQPCDEGTRVEVLANIIKWIEDTSDYSQNFLWLTGDPGCGKSAITASIARECKDRHILWAQFFINRNNVDTTDPNSYFPTIARQLADLSTDVQKALYDSLRSKPSLVDIISPNQAATLFTAAVGIACDLDPTKPVVVVIDGFDETDRQRLADTAFIFSQLFKSLQSHKNAKILISSRTEDDIRTPFACNLESENVRHLHLDTASRSSIRDVSQFLRRKISELVEENDLKWDVWPGEERMVKLADRACGLFIWAVTAIKFLQGQIDAWGTECLSDVLDTLNNEGMAEMNNLYNVILRLTYQCQEDPWAFETFRRIVGAIAVLQEPLCLSDLESLLNLRRSGGLPPVDIPNFVRRLRTVLVTGVGAINSKTIPRLHKSFFEFITGENVEPRFRINLDVANSELAVQCFRHFVGGYAMLNNDNSSVAGISPDVVSLPRPIRYAHRFWSLHVPVIEGIPATGLLTEGTVSVSRLHHLVRCSSNGNHYGPLTMTFSPDRSQIRTTVDNHARYWDAESGIQDVMTLKGHTNAVLSIAFSPSGEHLASGSSDNTVCIWDTRTGSGSFFTGHTDPVSAVAFSPNGKILVSGSIDRTLRLWDVQTGEYIGLTFNGHVSAVTSVAFSPLGTILVSGSGDFTVRTWDVQAGCAFGLPLTGHSHWVTSVAFSRAGDYVISSSEDTTIRLWDLISREAVRVFKGHSQGVNFAAFSPSSHRIVSVSDDKTIRLWDSVSGRALKPSFKGHADWIRTVAFSPDGKTIASGSYDTTLRIWDADSRESIGPPFTGHTQCVTSVSFSPDGNHIASGSSDSSIRIWDTVVKNEPRSLVTFTAFSLDGKQIVVSYADSSVRIWCSGTENDTPPCGSLLEGGTEYATSIVFSPNGALIAATSSTGQICLWDAVTYQNIHAEHLLNGIEGHIDFTSDSKHLVMRGGHRVTCLWNEPGSGSPQQALGTLASWSSYLRPDLTCSGVAGLQGVRWLQGAEAAGFTAYVDGHIIVARRNGPITIVQAELNQHPKIPLTSHDHNLALTWVDDHISLRRLFYVLIPLLLIFLPLHTISSLWTTRQCPI</sequence>
<evidence type="ECO:0000256" key="1">
    <source>
        <dbReference type="ARBA" id="ARBA00022574"/>
    </source>
</evidence>
<dbReference type="PROSITE" id="PS50082">
    <property type="entry name" value="WD_REPEATS_2"/>
    <property type="match status" value="8"/>
</dbReference>
<dbReference type="PANTHER" id="PTHR22847">
    <property type="entry name" value="WD40 REPEAT PROTEIN"/>
    <property type="match status" value="1"/>
</dbReference>
<dbReference type="SMART" id="SM00320">
    <property type="entry name" value="WD40"/>
    <property type="match status" value="9"/>
</dbReference>
<evidence type="ECO:0000256" key="4">
    <source>
        <dbReference type="SAM" id="MobiDB-lite"/>
    </source>
</evidence>
<evidence type="ECO:0000313" key="7">
    <source>
        <dbReference type="EMBL" id="RDB15677.1"/>
    </source>
</evidence>
<keyword evidence="5" id="KW-1133">Transmembrane helix</keyword>
<reference evidence="7" key="1">
    <citation type="submission" date="2018-04" db="EMBL/GenBank/DDBJ databases">
        <title>Whole genome sequencing of Hypsizygus marmoreus.</title>
        <authorList>
            <person name="Choi I.-G."/>
            <person name="Min B."/>
            <person name="Kim J.-G."/>
            <person name="Kim S."/>
            <person name="Oh Y.-L."/>
            <person name="Kong W.-S."/>
            <person name="Park H."/>
            <person name="Jeong J."/>
            <person name="Song E.-S."/>
        </authorList>
    </citation>
    <scope>NUCLEOTIDE SEQUENCE [LARGE SCALE GENOMIC DNA]</scope>
    <source>
        <strain evidence="7">51987-8</strain>
    </source>
</reference>
<feature type="repeat" description="WD" evidence="3">
    <location>
        <begin position="830"/>
        <end position="871"/>
    </location>
</feature>
<evidence type="ECO:0000259" key="6">
    <source>
        <dbReference type="Pfam" id="PF24883"/>
    </source>
</evidence>
<dbReference type="InterPro" id="IPR020472">
    <property type="entry name" value="WD40_PAC1"/>
</dbReference>
<keyword evidence="1 3" id="KW-0853">WD repeat</keyword>
<feature type="repeat" description="WD" evidence="3">
    <location>
        <begin position="789"/>
        <end position="826"/>
    </location>
</feature>
<dbReference type="STRING" id="39966.A0A369J4Y1"/>
<dbReference type="InterPro" id="IPR027417">
    <property type="entry name" value="P-loop_NTPase"/>
</dbReference>
<dbReference type="PANTHER" id="PTHR22847:SF637">
    <property type="entry name" value="WD REPEAT DOMAIN 5B"/>
    <property type="match status" value="1"/>
</dbReference>
<dbReference type="InterPro" id="IPR019775">
    <property type="entry name" value="WD40_repeat_CS"/>
</dbReference>
<dbReference type="Gene3D" id="3.40.50.300">
    <property type="entry name" value="P-loop containing nucleotide triphosphate hydrolases"/>
    <property type="match status" value="1"/>
</dbReference>
<evidence type="ECO:0000313" key="8">
    <source>
        <dbReference type="Proteomes" id="UP000076154"/>
    </source>
</evidence>
<protein>
    <recommendedName>
        <fullName evidence="6">Nephrocystin 3-like N-terminal domain-containing protein</fullName>
    </recommendedName>
</protein>
<dbReference type="InParanoid" id="A0A369J4Y1"/>
<feature type="domain" description="Nephrocystin 3-like N-terminal" evidence="6">
    <location>
        <begin position="286"/>
        <end position="446"/>
    </location>
</feature>
<proteinExistence type="predicted"/>
<dbReference type="InterPro" id="IPR036322">
    <property type="entry name" value="WD40_repeat_dom_sf"/>
</dbReference>
<feature type="repeat" description="WD" evidence="3">
    <location>
        <begin position="1001"/>
        <end position="1042"/>
    </location>
</feature>
<feature type="repeat" description="WD" evidence="3">
    <location>
        <begin position="1126"/>
        <end position="1167"/>
    </location>
</feature>